<dbReference type="Proteomes" id="UP000799118">
    <property type="component" value="Unassembled WGS sequence"/>
</dbReference>
<accession>A0A6A4I9Y0</accession>
<proteinExistence type="predicted"/>
<keyword evidence="2" id="KW-1185">Reference proteome</keyword>
<evidence type="ECO:0000313" key="2">
    <source>
        <dbReference type="Proteomes" id="UP000799118"/>
    </source>
</evidence>
<dbReference type="SUPFAM" id="SSF52047">
    <property type="entry name" value="RNI-like"/>
    <property type="match status" value="1"/>
</dbReference>
<organism evidence="1 2">
    <name type="scientific">Gymnopus androsaceus JB14</name>
    <dbReference type="NCBI Taxonomy" id="1447944"/>
    <lineage>
        <taxon>Eukaryota</taxon>
        <taxon>Fungi</taxon>
        <taxon>Dikarya</taxon>
        <taxon>Basidiomycota</taxon>
        <taxon>Agaricomycotina</taxon>
        <taxon>Agaricomycetes</taxon>
        <taxon>Agaricomycetidae</taxon>
        <taxon>Agaricales</taxon>
        <taxon>Marasmiineae</taxon>
        <taxon>Omphalotaceae</taxon>
        <taxon>Gymnopus</taxon>
    </lineage>
</organism>
<evidence type="ECO:0000313" key="1">
    <source>
        <dbReference type="EMBL" id="KAE9406810.1"/>
    </source>
</evidence>
<protein>
    <recommendedName>
        <fullName evidence="3">F-box domain-containing protein</fullName>
    </recommendedName>
</protein>
<dbReference type="OrthoDB" id="2745898at2759"/>
<sequence>MLPNELVDCILDNLSFDTATLLNCALVERAWVASSQRGIFRHIILEWPIAFPAHIDGIMKATRALATSLSENPHLASYVHSLELHTFLQLSKPEDLEELHAVTASVVQLLSNVGEIIFTRVDWSILSPPLKLVLTDMLIAPSLTQLSLSHFYISTFAELASLLSRMKHLKALHAADLVCQNWDMTSSSVPEDCTTPKSIQLEQLELDENGVFALGIWLQHDSCPIEIQNLHSLHIEGSPSPERVSFVQYVGRNLRELELLSFGWEDKCYLEFTPNLRKLHLGGLYQGDEPTPTAIIQALFEPLLNPNGNTFPLQHLTISLAFVEDDDPLQTHHWDEWPVIDALLEKPEFASLGTVNFQVRRINACDSVIPSGVRELLIGKLPFLKGSGKLVVELNKW</sequence>
<dbReference type="InterPro" id="IPR032675">
    <property type="entry name" value="LRR_dom_sf"/>
</dbReference>
<dbReference type="Gene3D" id="3.80.10.10">
    <property type="entry name" value="Ribonuclease Inhibitor"/>
    <property type="match status" value="1"/>
</dbReference>
<reference evidence="1" key="1">
    <citation type="journal article" date="2019" name="Environ. Microbiol.">
        <title>Fungal ecological strategies reflected in gene transcription - a case study of two litter decomposers.</title>
        <authorList>
            <person name="Barbi F."/>
            <person name="Kohler A."/>
            <person name="Barry K."/>
            <person name="Baskaran P."/>
            <person name="Daum C."/>
            <person name="Fauchery L."/>
            <person name="Ihrmark K."/>
            <person name="Kuo A."/>
            <person name="LaButti K."/>
            <person name="Lipzen A."/>
            <person name="Morin E."/>
            <person name="Grigoriev I.V."/>
            <person name="Henrissat B."/>
            <person name="Lindahl B."/>
            <person name="Martin F."/>
        </authorList>
    </citation>
    <scope>NUCLEOTIDE SEQUENCE</scope>
    <source>
        <strain evidence="1">JB14</strain>
    </source>
</reference>
<gene>
    <name evidence="1" type="ORF">BT96DRAFT_189507</name>
</gene>
<name>A0A6A4I9Y0_9AGAR</name>
<dbReference type="EMBL" id="ML769399">
    <property type="protein sequence ID" value="KAE9406810.1"/>
    <property type="molecule type" value="Genomic_DNA"/>
</dbReference>
<evidence type="ECO:0008006" key="3">
    <source>
        <dbReference type="Google" id="ProtNLM"/>
    </source>
</evidence>
<dbReference type="AlphaFoldDB" id="A0A6A4I9Y0"/>